<feature type="transmembrane region" description="Helical" evidence="9">
    <location>
        <begin position="62"/>
        <end position="80"/>
    </location>
</feature>
<dbReference type="RefSeq" id="WP_159547588.1">
    <property type="nucleotide sequence ID" value="NZ_CP047156.1"/>
</dbReference>
<keyword evidence="4" id="KW-1003">Cell membrane</keyword>
<dbReference type="OrthoDB" id="3181282at2"/>
<dbReference type="Pfam" id="PF00528">
    <property type="entry name" value="BPD_transp_1"/>
    <property type="match status" value="1"/>
</dbReference>
<comment type="subcellular location">
    <subcellularLocation>
        <location evidence="1 9">Cell membrane</location>
        <topology evidence="1 9">Multi-pass membrane protein</topology>
    </subcellularLocation>
</comment>
<name>A0A7L4YU69_9ACTN</name>
<keyword evidence="3 9" id="KW-0813">Transport</keyword>
<feature type="transmembrane region" description="Helical" evidence="9">
    <location>
        <begin position="86"/>
        <end position="105"/>
    </location>
</feature>
<dbReference type="GO" id="GO:0022857">
    <property type="term" value="F:transmembrane transporter activity"/>
    <property type="evidence" value="ECO:0007669"/>
    <property type="project" value="InterPro"/>
</dbReference>
<dbReference type="PANTHER" id="PTHR30614:SF37">
    <property type="entry name" value="AMINO-ACID ABC TRANSPORTER PERMEASE PROTEIN YHDX-RELATED"/>
    <property type="match status" value="1"/>
</dbReference>
<comment type="similarity">
    <text evidence="2">Belongs to the binding-protein-dependent transport system permease family. HisMQ subfamily.</text>
</comment>
<evidence type="ECO:0000256" key="9">
    <source>
        <dbReference type="RuleBase" id="RU363032"/>
    </source>
</evidence>
<sequence length="217" mass="23225">MSVLTDNMDKLLDGFWETIKLSFLAGIIALIVGTLLAACRVSPVPALRAVGTSYINIFRNTPLVLLFVVFTFGLPGLLGITGDHTFGFAVAALATYTSAFICEAVRSGINSVNPGQAEAARSIGLTFGQNLSLVILPQAMRAVIPPLASVLIALVKNSAIAEAFLIAEASFVMKGLVRDEPQALYWVFFGTALGYIIIVFAISGVSRFLERRLEVVR</sequence>
<keyword evidence="12" id="KW-1185">Reference proteome</keyword>
<dbReference type="CDD" id="cd06261">
    <property type="entry name" value="TM_PBP2"/>
    <property type="match status" value="1"/>
</dbReference>
<dbReference type="GO" id="GO:0006865">
    <property type="term" value="P:amino acid transport"/>
    <property type="evidence" value="ECO:0007669"/>
    <property type="project" value="UniProtKB-KW"/>
</dbReference>
<evidence type="ECO:0000256" key="7">
    <source>
        <dbReference type="ARBA" id="ARBA00022989"/>
    </source>
</evidence>
<protein>
    <submittedName>
        <fullName evidence="11">ABC transporter permease subunit</fullName>
    </submittedName>
</protein>
<dbReference type="InterPro" id="IPR035906">
    <property type="entry name" value="MetI-like_sf"/>
</dbReference>
<dbReference type="Proteomes" id="UP000463857">
    <property type="component" value="Chromosome"/>
</dbReference>
<evidence type="ECO:0000256" key="6">
    <source>
        <dbReference type="ARBA" id="ARBA00022970"/>
    </source>
</evidence>
<evidence type="ECO:0000256" key="3">
    <source>
        <dbReference type="ARBA" id="ARBA00022448"/>
    </source>
</evidence>
<dbReference type="PANTHER" id="PTHR30614">
    <property type="entry name" value="MEMBRANE COMPONENT OF AMINO ACID ABC TRANSPORTER"/>
    <property type="match status" value="1"/>
</dbReference>
<feature type="transmembrane region" description="Helical" evidence="9">
    <location>
        <begin position="183"/>
        <end position="209"/>
    </location>
</feature>
<evidence type="ECO:0000256" key="2">
    <source>
        <dbReference type="ARBA" id="ARBA00010072"/>
    </source>
</evidence>
<keyword evidence="7 9" id="KW-1133">Transmembrane helix</keyword>
<evidence type="ECO:0000259" key="10">
    <source>
        <dbReference type="PROSITE" id="PS50928"/>
    </source>
</evidence>
<feature type="domain" description="ABC transmembrane type-1" evidence="10">
    <location>
        <begin position="15"/>
        <end position="206"/>
    </location>
</feature>
<feature type="transmembrane region" description="Helical" evidence="9">
    <location>
        <begin position="147"/>
        <end position="171"/>
    </location>
</feature>
<dbReference type="InterPro" id="IPR043429">
    <property type="entry name" value="ArtM/GltK/GlnP/TcyL/YhdX-like"/>
</dbReference>
<dbReference type="InterPro" id="IPR000515">
    <property type="entry name" value="MetI-like"/>
</dbReference>
<organism evidence="11 12">
    <name type="scientific">Epidermidibacterium keratini</name>
    <dbReference type="NCBI Taxonomy" id="1891644"/>
    <lineage>
        <taxon>Bacteria</taxon>
        <taxon>Bacillati</taxon>
        <taxon>Actinomycetota</taxon>
        <taxon>Actinomycetes</taxon>
        <taxon>Sporichthyales</taxon>
        <taxon>Sporichthyaceae</taxon>
        <taxon>Epidermidibacterium</taxon>
    </lineage>
</organism>
<dbReference type="EMBL" id="CP047156">
    <property type="protein sequence ID" value="QHC02473.1"/>
    <property type="molecule type" value="Genomic_DNA"/>
</dbReference>
<dbReference type="SUPFAM" id="SSF161098">
    <property type="entry name" value="MetI-like"/>
    <property type="match status" value="1"/>
</dbReference>
<keyword evidence="8 9" id="KW-0472">Membrane</keyword>
<evidence type="ECO:0000313" key="12">
    <source>
        <dbReference type="Proteomes" id="UP000463857"/>
    </source>
</evidence>
<dbReference type="KEGG" id="eke:EK0264_15125"/>
<dbReference type="GO" id="GO:0043190">
    <property type="term" value="C:ATP-binding cassette (ABC) transporter complex"/>
    <property type="evidence" value="ECO:0007669"/>
    <property type="project" value="InterPro"/>
</dbReference>
<accession>A0A7L4YU69</accession>
<dbReference type="AlphaFoldDB" id="A0A7L4YU69"/>
<evidence type="ECO:0000256" key="4">
    <source>
        <dbReference type="ARBA" id="ARBA00022475"/>
    </source>
</evidence>
<dbReference type="InParanoid" id="A0A7L4YU69"/>
<gene>
    <name evidence="11" type="ORF">EK0264_15125</name>
</gene>
<keyword evidence="5 9" id="KW-0812">Transmembrane</keyword>
<dbReference type="InterPro" id="IPR010065">
    <property type="entry name" value="AA_ABC_transptr_permease_3TM"/>
</dbReference>
<dbReference type="Gene3D" id="1.10.3720.10">
    <property type="entry name" value="MetI-like"/>
    <property type="match status" value="1"/>
</dbReference>
<evidence type="ECO:0000256" key="8">
    <source>
        <dbReference type="ARBA" id="ARBA00023136"/>
    </source>
</evidence>
<proteinExistence type="inferred from homology"/>
<evidence type="ECO:0000313" key="11">
    <source>
        <dbReference type="EMBL" id="QHC02473.1"/>
    </source>
</evidence>
<evidence type="ECO:0000256" key="5">
    <source>
        <dbReference type="ARBA" id="ARBA00022692"/>
    </source>
</evidence>
<dbReference type="NCBIfam" id="TIGR01726">
    <property type="entry name" value="HEQRo_perm_3TM"/>
    <property type="match status" value="1"/>
</dbReference>
<keyword evidence="6" id="KW-0029">Amino-acid transport</keyword>
<evidence type="ECO:0000256" key="1">
    <source>
        <dbReference type="ARBA" id="ARBA00004651"/>
    </source>
</evidence>
<reference evidence="11 12" key="1">
    <citation type="journal article" date="2018" name="Int. J. Syst. Evol. Microbiol.">
        <title>Epidermidibacterium keratini gen. nov., sp. nov., a member of the family Sporichthyaceae, isolated from keratin epidermis.</title>
        <authorList>
            <person name="Lee D.G."/>
            <person name="Trujillo M.E."/>
            <person name="Kang S."/>
            <person name="Nam J.J."/>
            <person name="Kim Y.J."/>
        </authorList>
    </citation>
    <scope>NUCLEOTIDE SEQUENCE [LARGE SCALE GENOMIC DNA]</scope>
    <source>
        <strain evidence="11 12">EPI-7</strain>
    </source>
</reference>
<feature type="transmembrane region" description="Helical" evidence="9">
    <location>
        <begin position="20"/>
        <end position="41"/>
    </location>
</feature>
<dbReference type="PROSITE" id="PS50928">
    <property type="entry name" value="ABC_TM1"/>
    <property type="match status" value="1"/>
</dbReference>